<keyword evidence="4" id="KW-1185">Reference proteome</keyword>
<evidence type="ECO:0000256" key="1">
    <source>
        <dbReference type="SAM" id="MobiDB-lite"/>
    </source>
</evidence>
<evidence type="ECO:0000256" key="2">
    <source>
        <dbReference type="SAM" id="Phobius"/>
    </source>
</evidence>
<sequence length="240" mass="24235">MKGLGYVIWLIALVGLVAACQAAPELRVEDPGRVPVGGSVEIPITLEGAEAGLSGYNLTVTLSDPACVEVSAVSFPAWAPLHRGGAVPAGTTWIEAVDLGDRAEGNGTSVALGTITLRGIRDGPADLVIAPVRVQDDTGTSYQISEVKTALSIGSASGSQPGSSGHSGSSGSSSVPAAAVTTPQPTVTEESTQTVTTSEVPATVTGTPEETTPAQGASPFLVVLIIAALIFGFIMREKKE</sequence>
<keyword evidence="2" id="KW-0812">Transmembrane</keyword>
<dbReference type="KEGG" id="mfk:E2N92_11580"/>
<name>A0A8G1A3F4_9EURY</name>
<dbReference type="RefSeq" id="WP_220681325.1">
    <property type="nucleotide sequence ID" value="NZ_CP037968.1"/>
</dbReference>
<reference evidence="3" key="1">
    <citation type="journal article" date="2005" name="Int. J. Syst. Evol. Microbiol.">
        <title>Methanofollis formosanus sp. nov., isolated from a fish pond.</title>
        <authorList>
            <person name="Wu S.Y."/>
            <person name="Chen S.C."/>
            <person name="Lai M.C."/>
        </authorList>
    </citation>
    <scope>NUCLEOTIDE SEQUENCE</scope>
    <source>
        <strain evidence="3">ML15</strain>
    </source>
</reference>
<dbReference type="EMBL" id="CP037968">
    <property type="protein sequence ID" value="QYZ80018.1"/>
    <property type="molecule type" value="Genomic_DNA"/>
</dbReference>
<evidence type="ECO:0000313" key="4">
    <source>
        <dbReference type="Proteomes" id="UP000826709"/>
    </source>
</evidence>
<keyword evidence="2" id="KW-0472">Membrane</keyword>
<feature type="region of interest" description="Disordered" evidence="1">
    <location>
        <begin position="154"/>
        <end position="214"/>
    </location>
</feature>
<feature type="compositionally biased region" description="Low complexity" evidence="1">
    <location>
        <begin position="154"/>
        <end position="200"/>
    </location>
</feature>
<organism evidence="3 4">
    <name type="scientific">Methanofollis formosanus</name>
    <dbReference type="NCBI Taxonomy" id="299308"/>
    <lineage>
        <taxon>Archaea</taxon>
        <taxon>Methanobacteriati</taxon>
        <taxon>Methanobacteriota</taxon>
        <taxon>Stenosarchaea group</taxon>
        <taxon>Methanomicrobia</taxon>
        <taxon>Methanomicrobiales</taxon>
        <taxon>Methanomicrobiaceae</taxon>
        <taxon>Methanofollis</taxon>
    </lineage>
</organism>
<feature type="compositionally biased region" description="Polar residues" evidence="1">
    <location>
        <begin position="204"/>
        <end position="214"/>
    </location>
</feature>
<protein>
    <recommendedName>
        <fullName evidence="5">PGF-CTERM sorting domain-containing protein</fullName>
    </recommendedName>
</protein>
<gene>
    <name evidence="3" type="ORF">E2N92_11580</name>
</gene>
<dbReference type="PROSITE" id="PS51257">
    <property type="entry name" value="PROKAR_LIPOPROTEIN"/>
    <property type="match status" value="1"/>
</dbReference>
<keyword evidence="2" id="KW-1133">Transmembrane helix</keyword>
<evidence type="ECO:0008006" key="5">
    <source>
        <dbReference type="Google" id="ProtNLM"/>
    </source>
</evidence>
<evidence type="ECO:0000313" key="3">
    <source>
        <dbReference type="EMBL" id="QYZ80018.1"/>
    </source>
</evidence>
<feature type="transmembrane region" description="Helical" evidence="2">
    <location>
        <begin position="217"/>
        <end position="235"/>
    </location>
</feature>
<dbReference type="OrthoDB" id="112445at2157"/>
<reference evidence="3" key="2">
    <citation type="submission" date="2019-03" db="EMBL/GenBank/DDBJ databases">
        <authorList>
            <person name="Chen S.-C."/>
            <person name="Wu S.-Y."/>
            <person name="Lai M.-C."/>
        </authorList>
    </citation>
    <scope>NUCLEOTIDE SEQUENCE</scope>
    <source>
        <strain evidence="3">ML15</strain>
    </source>
</reference>
<dbReference type="Proteomes" id="UP000826709">
    <property type="component" value="Chromosome"/>
</dbReference>
<proteinExistence type="predicted"/>
<accession>A0A8G1A3F4</accession>
<dbReference type="AlphaFoldDB" id="A0A8G1A3F4"/>